<dbReference type="RefSeq" id="WP_245981601.1">
    <property type="nucleotide sequence ID" value="NZ_RBKS01000001.1"/>
</dbReference>
<dbReference type="InterPro" id="IPR001320">
    <property type="entry name" value="Iontro_rcpt_C"/>
</dbReference>
<evidence type="ECO:0000259" key="3">
    <source>
        <dbReference type="SMART" id="SM00062"/>
    </source>
</evidence>
<organism evidence="5 6">
    <name type="scientific">Frondihabitans australicus</name>
    <dbReference type="NCBI Taxonomy" id="386892"/>
    <lineage>
        <taxon>Bacteria</taxon>
        <taxon>Bacillati</taxon>
        <taxon>Actinomycetota</taxon>
        <taxon>Actinomycetes</taxon>
        <taxon>Micrococcales</taxon>
        <taxon>Microbacteriaceae</taxon>
        <taxon>Frondihabitans</taxon>
    </lineage>
</organism>
<evidence type="ECO:0000256" key="1">
    <source>
        <dbReference type="ARBA" id="ARBA00022729"/>
    </source>
</evidence>
<feature type="chain" id="PRO_5038436527" evidence="2">
    <location>
        <begin position="22"/>
        <end position="276"/>
    </location>
</feature>
<dbReference type="Pfam" id="PF00497">
    <property type="entry name" value="SBP_bac_3"/>
    <property type="match status" value="1"/>
</dbReference>
<evidence type="ECO:0000313" key="5">
    <source>
        <dbReference type="EMBL" id="RKR75103.1"/>
    </source>
</evidence>
<protein>
    <submittedName>
        <fullName evidence="5">Polar amino acid transport system substrate-binding protein</fullName>
    </submittedName>
</protein>
<dbReference type="Gene3D" id="3.40.190.10">
    <property type="entry name" value="Periplasmic binding protein-like II"/>
    <property type="match status" value="2"/>
</dbReference>
<dbReference type="PANTHER" id="PTHR35936:SF17">
    <property type="entry name" value="ARGININE-BINDING EXTRACELLULAR PROTEIN ARTP"/>
    <property type="match status" value="1"/>
</dbReference>
<sequence>MTRLRPRTALIAAAVTAVAVAAALTGCSSSSSNDAGTVTSGKLTIATGQPAYSPWVEGNKPQSGKGFESAVAYAVAEKMGYKKSDVVWTRSTFDSAIAPGAKDWDMNIQQFSITAQRKKAVDFSAPYYTTTQAVVTDAASKAASVTTLAQLKTFKVGVATGTTSLTVAQKELGTTPQVFNSNDDAVLALKSGQIDAIVTDLPTAFYIATSGQLKKGKVVGQFADDGSGDQFGIVLPKGSKLTAKATKAIDELKSDGELAALTKKWLSTAVDAPVLK</sequence>
<feature type="domain" description="Solute-binding protein family 3/N-terminal" evidence="3">
    <location>
        <begin position="42"/>
        <end position="269"/>
    </location>
</feature>
<name>A0A495IGF0_9MICO</name>
<dbReference type="SMART" id="SM00079">
    <property type="entry name" value="PBPe"/>
    <property type="match status" value="1"/>
</dbReference>
<dbReference type="GO" id="GO:0015276">
    <property type="term" value="F:ligand-gated monoatomic ion channel activity"/>
    <property type="evidence" value="ECO:0007669"/>
    <property type="project" value="InterPro"/>
</dbReference>
<dbReference type="CDD" id="cd13530">
    <property type="entry name" value="PBP2_peptides_like"/>
    <property type="match status" value="1"/>
</dbReference>
<proteinExistence type="predicted"/>
<dbReference type="PANTHER" id="PTHR35936">
    <property type="entry name" value="MEMBRANE-BOUND LYTIC MUREIN TRANSGLYCOSYLASE F"/>
    <property type="match status" value="1"/>
</dbReference>
<keyword evidence="6" id="KW-1185">Reference proteome</keyword>
<reference evidence="5 6" key="1">
    <citation type="submission" date="2018-10" db="EMBL/GenBank/DDBJ databases">
        <title>Sequencing the genomes of 1000 actinobacteria strains.</title>
        <authorList>
            <person name="Klenk H.-P."/>
        </authorList>
    </citation>
    <scope>NUCLEOTIDE SEQUENCE [LARGE SCALE GENOMIC DNA]</scope>
    <source>
        <strain evidence="5 6">DSM 17894</strain>
    </source>
</reference>
<evidence type="ECO:0000313" key="6">
    <source>
        <dbReference type="Proteomes" id="UP000280008"/>
    </source>
</evidence>
<dbReference type="Proteomes" id="UP000280008">
    <property type="component" value="Unassembled WGS sequence"/>
</dbReference>
<evidence type="ECO:0000259" key="4">
    <source>
        <dbReference type="SMART" id="SM00079"/>
    </source>
</evidence>
<dbReference type="EMBL" id="RBKS01000001">
    <property type="protein sequence ID" value="RKR75103.1"/>
    <property type="molecule type" value="Genomic_DNA"/>
</dbReference>
<dbReference type="InterPro" id="IPR001638">
    <property type="entry name" value="Solute-binding_3/MltF_N"/>
</dbReference>
<accession>A0A495IGF0</accession>
<evidence type="ECO:0000256" key="2">
    <source>
        <dbReference type="SAM" id="SignalP"/>
    </source>
</evidence>
<gene>
    <name evidence="5" type="ORF">C8E83_2240</name>
</gene>
<dbReference type="AlphaFoldDB" id="A0A495IGF0"/>
<dbReference type="SMART" id="SM00062">
    <property type="entry name" value="PBPb"/>
    <property type="match status" value="1"/>
</dbReference>
<comment type="caution">
    <text evidence="5">The sequence shown here is derived from an EMBL/GenBank/DDBJ whole genome shotgun (WGS) entry which is preliminary data.</text>
</comment>
<keyword evidence="1 2" id="KW-0732">Signal</keyword>
<dbReference type="GO" id="GO:0016020">
    <property type="term" value="C:membrane"/>
    <property type="evidence" value="ECO:0007669"/>
    <property type="project" value="InterPro"/>
</dbReference>
<dbReference type="PROSITE" id="PS51257">
    <property type="entry name" value="PROKAR_LIPOPROTEIN"/>
    <property type="match status" value="1"/>
</dbReference>
<feature type="signal peptide" evidence="2">
    <location>
        <begin position="1"/>
        <end position="21"/>
    </location>
</feature>
<feature type="domain" description="Ionotropic glutamate receptor C-terminal" evidence="4">
    <location>
        <begin position="42"/>
        <end position="268"/>
    </location>
</feature>
<dbReference type="SUPFAM" id="SSF53850">
    <property type="entry name" value="Periplasmic binding protein-like II"/>
    <property type="match status" value="1"/>
</dbReference>